<proteinExistence type="inferred from homology"/>
<evidence type="ECO:0000256" key="8">
    <source>
        <dbReference type="ARBA" id="ARBA00022991"/>
    </source>
</evidence>
<comment type="subcellular location">
    <subcellularLocation>
        <location evidence="1">Membrane</location>
        <topology evidence="1">Multi-pass membrane protein</topology>
    </subcellularLocation>
</comment>
<keyword evidence="4" id="KW-0716">Sensory transduction</keyword>
<dbReference type="Proteomes" id="UP001642464">
    <property type="component" value="Unassembled WGS sequence"/>
</dbReference>
<keyword evidence="3" id="KW-0600">Photoreceptor protein</keyword>
<organism evidence="12 13">
    <name type="scientific">Durusdinium trenchii</name>
    <dbReference type="NCBI Taxonomy" id="1381693"/>
    <lineage>
        <taxon>Eukaryota</taxon>
        <taxon>Sar</taxon>
        <taxon>Alveolata</taxon>
        <taxon>Dinophyceae</taxon>
        <taxon>Suessiales</taxon>
        <taxon>Symbiodiniaceae</taxon>
        <taxon>Durusdinium</taxon>
    </lineage>
</organism>
<protein>
    <submittedName>
        <fullName evidence="12">Sensory rhodopsin-2 (Sensory rhodopsin II) (SR-II)</fullName>
    </submittedName>
</protein>
<evidence type="ECO:0000256" key="11">
    <source>
        <dbReference type="SAM" id="Phobius"/>
    </source>
</evidence>
<dbReference type="SUPFAM" id="SSF81321">
    <property type="entry name" value="Family A G protein-coupled receptor-like"/>
    <property type="match status" value="1"/>
</dbReference>
<feature type="transmembrane region" description="Helical" evidence="11">
    <location>
        <begin position="161"/>
        <end position="181"/>
    </location>
</feature>
<reference evidence="12 13" key="1">
    <citation type="submission" date="2024-02" db="EMBL/GenBank/DDBJ databases">
        <authorList>
            <person name="Chen Y."/>
            <person name="Shah S."/>
            <person name="Dougan E. K."/>
            <person name="Thang M."/>
            <person name="Chan C."/>
        </authorList>
    </citation>
    <scope>NUCLEOTIDE SEQUENCE [LARGE SCALE GENOMIC DNA]</scope>
</reference>
<comment type="caution">
    <text evidence="12">The sequence shown here is derived from an EMBL/GenBank/DDBJ whole genome shotgun (WGS) entry which is preliminary data.</text>
</comment>
<evidence type="ECO:0000313" key="13">
    <source>
        <dbReference type="Proteomes" id="UP001642464"/>
    </source>
</evidence>
<evidence type="ECO:0000256" key="3">
    <source>
        <dbReference type="ARBA" id="ARBA00022543"/>
    </source>
</evidence>
<keyword evidence="6" id="KW-0681">Retinal protein</keyword>
<feature type="transmembrane region" description="Helical" evidence="11">
    <location>
        <begin position="190"/>
        <end position="209"/>
    </location>
</feature>
<keyword evidence="8" id="KW-0157">Chromophore</keyword>
<keyword evidence="5 11" id="KW-0812">Transmembrane</keyword>
<dbReference type="InterPro" id="IPR001425">
    <property type="entry name" value="Arc/bac/fun_rhodopsins"/>
</dbReference>
<evidence type="ECO:0000256" key="2">
    <source>
        <dbReference type="ARBA" id="ARBA00008130"/>
    </source>
</evidence>
<dbReference type="Pfam" id="PF01036">
    <property type="entry name" value="Bac_rhodopsin"/>
    <property type="match status" value="1"/>
</dbReference>
<dbReference type="SMART" id="SM01021">
    <property type="entry name" value="Bac_rhodopsin"/>
    <property type="match status" value="1"/>
</dbReference>
<evidence type="ECO:0000256" key="4">
    <source>
        <dbReference type="ARBA" id="ARBA00022606"/>
    </source>
</evidence>
<gene>
    <name evidence="12" type="ORF">SCF082_LOCUS8206</name>
</gene>
<evidence type="ECO:0000256" key="7">
    <source>
        <dbReference type="ARBA" id="ARBA00022989"/>
    </source>
</evidence>
<keyword evidence="7 11" id="KW-1133">Transmembrane helix</keyword>
<keyword evidence="13" id="KW-1185">Reference proteome</keyword>
<keyword evidence="9 11" id="KW-0472">Membrane</keyword>
<evidence type="ECO:0000256" key="10">
    <source>
        <dbReference type="ARBA" id="ARBA00023170"/>
    </source>
</evidence>
<comment type="similarity">
    <text evidence="2">Belongs to the archaeal/bacterial/fungal opsin family.</text>
</comment>
<accession>A0ABP0IPH4</accession>
<feature type="transmembrane region" description="Helical" evidence="11">
    <location>
        <begin position="54"/>
        <end position="76"/>
    </location>
</feature>
<dbReference type="PRINTS" id="PR00251">
    <property type="entry name" value="BACTRLOPSIN"/>
</dbReference>
<feature type="transmembrane region" description="Helical" evidence="11">
    <location>
        <begin position="82"/>
        <end position="101"/>
    </location>
</feature>
<evidence type="ECO:0000256" key="9">
    <source>
        <dbReference type="ARBA" id="ARBA00023136"/>
    </source>
</evidence>
<evidence type="ECO:0000256" key="6">
    <source>
        <dbReference type="ARBA" id="ARBA00022925"/>
    </source>
</evidence>
<evidence type="ECO:0000313" key="12">
    <source>
        <dbReference type="EMBL" id="CAK9004488.1"/>
    </source>
</evidence>
<evidence type="ECO:0000256" key="1">
    <source>
        <dbReference type="ARBA" id="ARBA00004141"/>
    </source>
</evidence>
<evidence type="ECO:0000256" key="5">
    <source>
        <dbReference type="ARBA" id="ARBA00022692"/>
    </source>
</evidence>
<dbReference type="Gene3D" id="1.20.1070.10">
    <property type="entry name" value="Rhodopsin 7-helix transmembrane proteins"/>
    <property type="match status" value="1"/>
</dbReference>
<name>A0ABP0IPH4_9DINO</name>
<feature type="transmembrane region" description="Helical" evidence="11">
    <location>
        <begin position="229"/>
        <end position="248"/>
    </location>
</feature>
<dbReference type="PANTHER" id="PTHR28286">
    <property type="match status" value="1"/>
</dbReference>
<dbReference type="EMBL" id="CAXAMM010004670">
    <property type="protein sequence ID" value="CAK9004488.1"/>
    <property type="molecule type" value="Genomic_DNA"/>
</dbReference>
<sequence>MPEFLEAWKSDDPEMRRIPSKTSTRSMMSKSVSKLSHFAARTGESREEWWTYEFAHVVAKIVWMLFFLATSLLVFLLVTWPYVGAFVITFFVMFIAQLAYFAKVTGYSDVVLGGRTVPIVRYIDWITTTPLMLFELCMIGGAETWQIGVDFQAFKEKHTTILVIGCDLIMHATGIVSAMVVPKEKVKVKYAWFTMSVFCFTLMLLVLHRDVSWGTVNLRPSDVQALFDRLEWLTIISWSWYPIVVLLGRAHFGIISKGTEDALLCILDCIAKLGMEGFVVLSCTAPDAQCHAK</sequence>
<dbReference type="PANTHER" id="PTHR28286:SF2">
    <property type="entry name" value="BACTERIORHODOPSIN _OPSIN, NOPA (EUROFUNG)"/>
    <property type="match status" value="1"/>
</dbReference>
<keyword evidence="10" id="KW-0675">Receptor</keyword>